<name>A0A922NXZ2_9HYPH</name>
<sequence length="562" mass="60323">MEAIPDTDLATLVQHLENARGRIEERFLDGGNAVLSILDVLNALVQSLDHLTTSLDTQTAEQTSDELKRTAQRLAELTDLESSRQESFQVILDAQKGLRPEVARMQETLRYLRTFAVTAKITGASVPEFSGFAEEILQRIQDGRVQVDGLSGKLDGLGKGLGPVISRGQTILQSYRGSIPAIVSSLTEGVSRISHHHLQLAAHAASVKVVAARIQTKLGSALSAMQIGDATRQRIEHCQASMRILEEALASPDLQADERQQLTTAVRQLVSLQLDQATGDFARETRKIVATVASFRSDLAEIGALRRLMSGDGDGDSVLRALELAVEAARSAVQQVEAVTLEASELSRSTAETVAELAAGIGMIQLVRTDIHYMALNTNLRCSRIGEDGKAINVVAAELRNFAAQLDETAERVLVALRELEAAAGELNAPQQADGGSLDHRLSSALASIREAAGKMEDGLLRLTAQSETAEAETGAHLARLDFDAELGDVLRTCVESLGSTNRSLLFLGDNNGFAAVGHRILKLYTMAAERELHAKIFGTGGEIAAPQAADDLDDDLMDALF</sequence>
<dbReference type="PRINTS" id="PR00260">
    <property type="entry name" value="CHEMTRNSDUCR"/>
</dbReference>
<comment type="caution">
    <text evidence="1">The sequence shown here is derived from an EMBL/GenBank/DDBJ whole genome shotgun (WGS) entry which is preliminary data.</text>
</comment>
<dbReference type="Proteomes" id="UP000052167">
    <property type="component" value="Unassembled WGS sequence"/>
</dbReference>
<protein>
    <recommendedName>
        <fullName evidence="3">Chemotaxis protein</fullName>
    </recommendedName>
</protein>
<organism evidence="1 2">
    <name type="scientific">Pseudorhizobium pelagicum</name>
    <dbReference type="NCBI Taxonomy" id="1509405"/>
    <lineage>
        <taxon>Bacteria</taxon>
        <taxon>Pseudomonadati</taxon>
        <taxon>Pseudomonadota</taxon>
        <taxon>Alphaproteobacteria</taxon>
        <taxon>Hyphomicrobiales</taxon>
        <taxon>Rhizobiaceae</taxon>
        <taxon>Rhizobium/Agrobacterium group</taxon>
        <taxon>Pseudorhizobium</taxon>
    </lineage>
</organism>
<gene>
    <name evidence="1" type="ORF">GV68_04740</name>
</gene>
<dbReference type="InterPro" id="IPR004090">
    <property type="entry name" value="Chemotax_Me-accpt_rcpt"/>
</dbReference>
<dbReference type="GO" id="GO:0006935">
    <property type="term" value="P:chemotaxis"/>
    <property type="evidence" value="ECO:0007669"/>
    <property type="project" value="InterPro"/>
</dbReference>
<accession>A0A922NXZ2</accession>
<evidence type="ECO:0000313" key="2">
    <source>
        <dbReference type="Proteomes" id="UP000052167"/>
    </source>
</evidence>
<evidence type="ECO:0008006" key="3">
    <source>
        <dbReference type="Google" id="ProtNLM"/>
    </source>
</evidence>
<dbReference type="AlphaFoldDB" id="A0A922NXZ2"/>
<evidence type="ECO:0000313" key="1">
    <source>
        <dbReference type="EMBL" id="KEQ07224.1"/>
    </source>
</evidence>
<dbReference type="GO" id="GO:0004888">
    <property type="term" value="F:transmembrane signaling receptor activity"/>
    <property type="evidence" value="ECO:0007669"/>
    <property type="project" value="InterPro"/>
</dbReference>
<dbReference type="EMBL" id="JOKJ01000013">
    <property type="protein sequence ID" value="KEQ07224.1"/>
    <property type="molecule type" value="Genomic_DNA"/>
</dbReference>
<reference evidence="1 2" key="1">
    <citation type="submission" date="2014-06" db="EMBL/GenBank/DDBJ databases">
        <title>Rhizobium pelagicum/R2-400B4.</title>
        <authorList>
            <person name="Kimes N.E."/>
            <person name="Lopez-Perez M."/>
        </authorList>
    </citation>
    <scope>NUCLEOTIDE SEQUENCE [LARGE SCALE GENOMIC DNA]</scope>
    <source>
        <strain evidence="1 2">R2-400B4</strain>
    </source>
</reference>
<dbReference type="SUPFAM" id="SSF58104">
    <property type="entry name" value="Methyl-accepting chemotaxis protein (MCP) signaling domain"/>
    <property type="match status" value="1"/>
</dbReference>
<dbReference type="GO" id="GO:0007165">
    <property type="term" value="P:signal transduction"/>
    <property type="evidence" value="ECO:0007669"/>
    <property type="project" value="InterPro"/>
</dbReference>
<dbReference type="Gene3D" id="1.10.287.950">
    <property type="entry name" value="Methyl-accepting chemotaxis protein"/>
    <property type="match status" value="1"/>
</dbReference>
<proteinExistence type="predicted"/>
<keyword evidence="2" id="KW-1185">Reference proteome</keyword>
<dbReference type="GO" id="GO:0016020">
    <property type="term" value="C:membrane"/>
    <property type="evidence" value="ECO:0007669"/>
    <property type="project" value="InterPro"/>
</dbReference>